<dbReference type="EMBL" id="CP010519">
    <property type="protein sequence ID" value="AJE82229.1"/>
    <property type="molecule type" value="Genomic_DNA"/>
</dbReference>
<keyword evidence="1" id="KW-1133">Transmembrane helix</keyword>
<evidence type="ECO:0000259" key="2">
    <source>
        <dbReference type="Pfam" id="PF00501"/>
    </source>
</evidence>
<feature type="transmembrane region" description="Helical" evidence="1">
    <location>
        <begin position="591"/>
        <end position="612"/>
    </location>
</feature>
<proteinExistence type="predicted"/>
<dbReference type="SUPFAM" id="SSF56801">
    <property type="entry name" value="Acetyl-CoA synthetase-like"/>
    <property type="match status" value="1"/>
</dbReference>
<dbReference type="PANTHER" id="PTHR45527:SF1">
    <property type="entry name" value="FATTY ACID SYNTHASE"/>
    <property type="match status" value="1"/>
</dbReference>
<reference evidence="4 5" key="1">
    <citation type="submission" date="2015-01" db="EMBL/GenBank/DDBJ databases">
        <title>Enhanced salinomycin production by adjusting the supply of polyketide extender units in Streptomyce albus DSM 41398.</title>
        <authorList>
            <person name="Lu C."/>
        </authorList>
    </citation>
    <scope>NUCLEOTIDE SEQUENCE [LARGE SCALE GENOMIC DNA]</scope>
    <source>
        <strain evidence="5">ATCC 21838 / DSM 41398 / FERM P-419 / JCM 4703 / NBRC 107858</strain>
    </source>
</reference>
<dbReference type="Pfam" id="PF00501">
    <property type="entry name" value="AMP-binding"/>
    <property type="match status" value="1"/>
</dbReference>
<protein>
    <submittedName>
        <fullName evidence="4">Amino acid adenylation domain-containing protein</fullName>
    </submittedName>
</protein>
<dbReference type="Pfam" id="PF13193">
    <property type="entry name" value="AMP-binding_C"/>
    <property type="match status" value="1"/>
</dbReference>
<accession>A0A0B5EL29</accession>
<dbReference type="GO" id="GO:0043041">
    <property type="term" value="P:amino acid activation for nonribosomal peptide biosynthetic process"/>
    <property type="evidence" value="ECO:0007669"/>
    <property type="project" value="TreeGrafter"/>
</dbReference>
<feature type="domain" description="AMP-dependent synthetase/ligase" evidence="2">
    <location>
        <begin position="10"/>
        <end position="325"/>
    </location>
</feature>
<evidence type="ECO:0000256" key="1">
    <source>
        <dbReference type="SAM" id="Phobius"/>
    </source>
</evidence>
<feature type="transmembrane region" description="Helical" evidence="1">
    <location>
        <begin position="553"/>
        <end position="571"/>
    </location>
</feature>
<name>A0A0B5EL29_STRA4</name>
<evidence type="ECO:0000313" key="5">
    <source>
        <dbReference type="Proteomes" id="UP000031523"/>
    </source>
</evidence>
<gene>
    <name evidence="4" type="ORF">SLNWT_1853</name>
</gene>
<feature type="domain" description="AMP-binding enzyme C-terminal" evidence="3">
    <location>
        <begin position="377"/>
        <end position="450"/>
    </location>
</feature>
<organism evidence="4 5">
    <name type="scientific">Streptomyces albus (strain ATCC 21838 / DSM 41398 / FERM P-419 / JCM 4703 / NBRC 107858)</name>
    <dbReference type="NCBI Taxonomy" id="1081613"/>
    <lineage>
        <taxon>Bacteria</taxon>
        <taxon>Bacillati</taxon>
        <taxon>Actinomycetota</taxon>
        <taxon>Actinomycetes</taxon>
        <taxon>Kitasatosporales</taxon>
        <taxon>Streptomycetaceae</taxon>
        <taxon>Streptomyces</taxon>
    </lineage>
</organism>
<dbReference type="GO" id="GO:0031177">
    <property type="term" value="F:phosphopantetheine binding"/>
    <property type="evidence" value="ECO:0007669"/>
    <property type="project" value="TreeGrafter"/>
</dbReference>
<dbReference type="InterPro" id="IPR025110">
    <property type="entry name" value="AMP-bd_C"/>
</dbReference>
<dbReference type="PANTHER" id="PTHR45527">
    <property type="entry name" value="NONRIBOSOMAL PEPTIDE SYNTHETASE"/>
    <property type="match status" value="1"/>
</dbReference>
<dbReference type="InterPro" id="IPR042099">
    <property type="entry name" value="ANL_N_sf"/>
</dbReference>
<keyword evidence="5" id="KW-1185">Reference proteome</keyword>
<evidence type="ECO:0000259" key="3">
    <source>
        <dbReference type="Pfam" id="PF13193"/>
    </source>
</evidence>
<feature type="transmembrane region" description="Helical" evidence="1">
    <location>
        <begin position="519"/>
        <end position="541"/>
    </location>
</feature>
<dbReference type="GO" id="GO:0005737">
    <property type="term" value="C:cytoplasm"/>
    <property type="evidence" value="ECO:0007669"/>
    <property type="project" value="TreeGrafter"/>
</dbReference>
<dbReference type="GO" id="GO:0044550">
    <property type="term" value="P:secondary metabolite biosynthetic process"/>
    <property type="evidence" value="ECO:0007669"/>
    <property type="project" value="TreeGrafter"/>
</dbReference>
<sequence>MTGGSIQQRFEDHARRAPERTALVLDGKTVTYGELDRDANQLAAHLAENGELPRGGGRVAICLEHPEDALTAMLAVLKAGHAYAVIAPGTPAEELHRQLGLAKADTVLTQWSLLARVDDGQGRTTLSLDTEAEAIAAMPNTPPRRRSSSGAATVLFTAGTTGRPTAVTSDHQRWTAAYEAWQEVYRLTPEDRILVTAPPQSTEFSGGWIRALGTGAVLQLSRRWEAAAEATVAECDPAAARLLLAEERPRLRLVLVAGEPLSLAEHRRLGERLSAPGARLLSVYGPAQVAGCGTWFEPEQLTVPVARPEGTVYLGRPFPGCAAELAYGHIRLTGPGGGVPVRTGDLGRRDRDGLLEFQGRAADRVSVLGRMVDTYRIESHLAADQDIKEVVVTGDGGAKGTGLLAFVVLHPGGLVDTDILRVRLQGLVPGKDIPRAVVPLTALPRTAAGKVDRRALPLPPVRGAVSSGGKGWGTLSEGSEAGAIGGAVGFCAAVLSLSLTGVVFPGATDLTGVPGPWSGLFVLLYLCESLAFGVGMAFLAVGRGPMARRSERPVLTTFAHLALVWLLVSWWPQDNLYRLAAKTDWPRQATLVYVFNVPLMIAALVVAVWAATSSSTISKSVRGS</sequence>
<keyword evidence="1" id="KW-0812">Transmembrane</keyword>
<dbReference type="AlphaFoldDB" id="A0A0B5EL29"/>
<dbReference type="Gene3D" id="3.40.50.12780">
    <property type="entry name" value="N-terminal domain of ligase-like"/>
    <property type="match status" value="1"/>
</dbReference>
<dbReference type="InterPro" id="IPR045851">
    <property type="entry name" value="AMP-bd_C_sf"/>
</dbReference>
<dbReference type="KEGG" id="sals:SLNWT_1853"/>
<feature type="transmembrane region" description="Helical" evidence="1">
    <location>
        <begin position="483"/>
        <end position="507"/>
    </location>
</feature>
<keyword evidence="1" id="KW-0472">Membrane</keyword>
<dbReference type="InterPro" id="IPR000873">
    <property type="entry name" value="AMP-dep_synth/lig_dom"/>
</dbReference>
<dbReference type="Gene3D" id="3.30.300.30">
    <property type="match status" value="1"/>
</dbReference>
<evidence type="ECO:0000313" key="4">
    <source>
        <dbReference type="EMBL" id="AJE82229.1"/>
    </source>
</evidence>
<dbReference type="Proteomes" id="UP000031523">
    <property type="component" value="Chromosome"/>
</dbReference>